<sequence>MLVHYSGVPLVSLTMEQKHSHESTSVVDDYFTTEKFPLFPDKRNVNVMLPNARNLHVGLERSSKHFLTYPQVSTETAASFVPPCSSVVSTPSLPEFTNMFNIPQSMSVNMVMKQEIPGEMSLFPAPQPTQLFQLPMQDCNVSSNVSALPTENLEGITLGNQSTGSTALFQLPKPGDELRLFLNIPQGPGNFGFCGQFYSVPGLALPQSPPNSQPRSPENQLVMNTSISSPSPSGAFYGLRLIQAPQLQPVPVNLGHLPFGHIIIRAPKFSQQNYQEIEKRRIHRCDYPGCTKLYTKTSHLKAHKRTHTGEKPYKCTWEGCTWCFARSDELSRHYRKHTGAKPFKCVACGRCFSRSDHLTFHLKKHLI</sequence>
<accession>W8BYX2</accession>
<dbReference type="FunFam" id="3.30.160.60:FF:000018">
    <property type="entry name" value="Krueppel-like factor 15"/>
    <property type="match status" value="1"/>
</dbReference>
<evidence type="ECO:0000313" key="9">
    <source>
        <dbReference type="EMBL" id="JAC06611.1"/>
    </source>
</evidence>
<keyword evidence="2" id="KW-0479">Metal-binding</keyword>
<keyword evidence="5" id="KW-0862">Zinc</keyword>
<dbReference type="AlphaFoldDB" id="W8BYX2"/>
<evidence type="ECO:0000256" key="3">
    <source>
        <dbReference type="ARBA" id="ARBA00022737"/>
    </source>
</evidence>
<feature type="domain" description="C2H2-type" evidence="8">
    <location>
        <begin position="313"/>
        <end position="342"/>
    </location>
</feature>
<evidence type="ECO:0000259" key="8">
    <source>
        <dbReference type="PROSITE" id="PS50157"/>
    </source>
</evidence>
<dbReference type="PROSITE" id="PS00028">
    <property type="entry name" value="ZINC_FINGER_C2H2_1"/>
    <property type="match status" value="3"/>
</dbReference>
<dbReference type="OrthoDB" id="4748970at2759"/>
<evidence type="ECO:0000256" key="6">
    <source>
        <dbReference type="ARBA" id="ARBA00023242"/>
    </source>
</evidence>
<dbReference type="SMART" id="SM00355">
    <property type="entry name" value="ZnF_C2H2"/>
    <property type="match status" value="3"/>
</dbReference>
<dbReference type="GO" id="GO:0008270">
    <property type="term" value="F:zinc ion binding"/>
    <property type="evidence" value="ECO:0007669"/>
    <property type="project" value="UniProtKB-KW"/>
</dbReference>
<dbReference type="PROSITE" id="PS50157">
    <property type="entry name" value="ZINC_FINGER_C2H2_2"/>
    <property type="match status" value="3"/>
</dbReference>
<dbReference type="Gene3D" id="3.30.160.60">
    <property type="entry name" value="Classic Zinc Finger"/>
    <property type="match status" value="3"/>
</dbReference>
<dbReference type="InterPro" id="IPR036236">
    <property type="entry name" value="Znf_C2H2_sf"/>
</dbReference>
<name>W8BYX2_MONDO</name>
<evidence type="ECO:0000256" key="7">
    <source>
        <dbReference type="PROSITE-ProRule" id="PRU00042"/>
    </source>
</evidence>
<keyword evidence="3" id="KW-0677">Repeat</keyword>
<comment type="subcellular location">
    <subcellularLocation>
        <location evidence="1">Nucleus</location>
    </subcellularLocation>
</comment>
<reference evidence="9" key="1">
    <citation type="journal article" date="2014" name="Nature">
        <title>Origins and functional evolution of Y chromosomes across mammals.</title>
        <authorList>
            <person name="Cortez D."/>
            <person name="Marin R."/>
            <person name="Toledo-Flores D."/>
            <person name="Froidevaux L."/>
            <person name="Liechti A."/>
            <person name="Waters P.D."/>
            <person name="Grutzner F."/>
            <person name="Kaessmann H."/>
        </authorList>
    </citation>
    <scope>NUCLEOTIDE SEQUENCE</scope>
    <source>
        <tissue evidence="9">Brain</tissue>
    </source>
</reference>
<dbReference type="SUPFAM" id="SSF57667">
    <property type="entry name" value="beta-beta-alpha zinc fingers"/>
    <property type="match status" value="2"/>
</dbReference>
<feature type="domain" description="C2H2-type" evidence="8">
    <location>
        <begin position="343"/>
        <end position="367"/>
    </location>
</feature>
<evidence type="ECO:0000256" key="5">
    <source>
        <dbReference type="ARBA" id="ARBA00022833"/>
    </source>
</evidence>
<gene>
    <name evidence="9" type="primary">KLF8Y</name>
</gene>
<organism evidence="9">
    <name type="scientific">Monodelphis domestica</name>
    <name type="common">Gray short-tailed opossum</name>
    <dbReference type="NCBI Taxonomy" id="13616"/>
    <lineage>
        <taxon>Eukaryota</taxon>
        <taxon>Metazoa</taxon>
        <taxon>Chordata</taxon>
        <taxon>Craniata</taxon>
        <taxon>Vertebrata</taxon>
        <taxon>Euteleostomi</taxon>
        <taxon>Mammalia</taxon>
        <taxon>Metatheria</taxon>
        <taxon>Didelphimorphia</taxon>
        <taxon>Didelphidae</taxon>
        <taxon>Monodelphis</taxon>
    </lineage>
</organism>
<dbReference type="EMBL" id="GATS01000018">
    <property type="protein sequence ID" value="JAC06611.1"/>
    <property type="molecule type" value="Transcribed_RNA"/>
</dbReference>
<dbReference type="Pfam" id="PF00096">
    <property type="entry name" value="zf-C2H2"/>
    <property type="match status" value="1"/>
</dbReference>
<keyword evidence="6" id="KW-0539">Nucleus</keyword>
<proteinExistence type="predicted"/>
<dbReference type="InterPro" id="IPR013087">
    <property type="entry name" value="Znf_C2H2_type"/>
</dbReference>
<evidence type="ECO:0000256" key="4">
    <source>
        <dbReference type="ARBA" id="ARBA00022771"/>
    </source>
</evidence>
<evidence type="ECO:0000256" key="1">
    <source>
        <dbReference type="ARBA" id="ARBA00004123"/>
    </source>
</evidence>
<dbReference type="FunFam" id="3.30.160.60:FF:000446">
    <property type="entry name" value="Zinc finger protein"/>
    <property type="match status" value="1"/>
</dbReference>
<feature type="domain" description="C2H2-type" evidence="8">
    <location>
        <begin position="283"/>
        <end position="312"/>
    </location>
</feature>
<dbReference type="PANTHER" id="PTHR23235">
    <property type="entry name" value="KRUEPPEL-LIKE TRANSCRIPTION FACTOR"/>
    <property type="match status" value="1"/>
</dbReference>
<dbReference type="GO" id="GO:0005634">
    <property type="term" value="C:nucleus"/>
    <property type="evidence" value="ECO:0007669"/>
    <property type="project" value="UniProtKB-SubCell"/>
</dbReference>
<evidence type="ECO:0000256" key="2">
    <source>
        <dbReference type="ARBA" id="ARBA00022723"/>
    </source>
</evidence>
<dbReference type="PANTHER" id="PTHR23235:SF77">
    <property type="entry name" value="KRUEPPEL-LIKE FACTOR 7"/>
    <property type="match status" value="1"/>
</dbReference>
<dbReference type="FunFam" id="3.30.160.60:FF:000021">
    <property type="entry name" value="Basic krueppel-like factor 3"/>
    <property type="match status" value="1"/>
</dbReference>
<protein>
    <submittedName>
        <fullName evidence="9">KLF8Y</fullName>
    </submittedName>
</protein>
<keyword evidence="4 7" id="KW-0863">Zinc-finger</keyword>